<proteinExistence type="predicted"/>
<evidence type="ECO:0000313" key="2">
    <source>
        <dbReference type="EMBL" id="JAD64267.1"/>
    </source>
</evidence>
<protein>
    <submittedName>
        <fullName evidence="2">Uncharacterized protein</fullName>
    </submittedName>
</protein>
<dbReference type="AlphaFoldDB" id="A0A0A9BYB4"/>
<sequence>MESLENHSTAGEESGKVTPYPHYCLSLLQSSNSSS</sequence>
<reference evidence="2" key="2">
    <citation type="journal article" date="2015" name="Data Brief">
        <title>Shoot transcriptome of the giant reed, Arundo donax.</title>
        <authorList>
            <person name="Barrero R.A."/>
            <person name="Guerrero F.D."/>
            <person name="Moolhuijzen P."/>
            <person name="Goolsby J.A."/>
            <person name="Tidwell J."/>
            <person name="Bellgard S.E."/>
            <person name="Bellgard M.I."/>
        </authorList>
    </citation>
    <scope>NUCLEOTIDE SEQUENCE</scope>
    <source>
        <tissue evidence="2">Shoot tissue taken approximately 20 cm above the soil surface</tissue>
    </source>
</reference>
<feature type="compositionally biased region" description="Polar residues" evidence="1">
    <location>
        <begin position="1"/>
        <end position="11"/>
    </location>
</feature>
<organism evidence="2">
    <name type="scientific">Arundo donax</name>
    <name type="common">Giant reed</name>
    <name type="synonym">Donax arundinaceus</name>
    <dbReference type="NCBI Taxonomy" id="35708"/>
    <lineage>
        <taxon>Eukaryota</taxon>
        <taxon>Viridiplantae</taxon>
        <taxon>Streptophyta</taxon>
        <taxon>Embryophyta</taxon>
        <taxon>Tracheophyta</taxon>
        <taxon>Spermatophyta</taxon>
        <taxon>Magnoliopsida</taxon>
        <taxon>Liliopsida</taxon>
        <taxon>Poales</taxon>
        <taxon>Poaceae</taxon>
        <taxon>PACMAD clade</taxon>
        <taxon>Arundinoideae</taxon>
        <taxon>Arundineae</taxon>
        <taxon>Arundo</taxon>
    </lineage>
</organism>
<evidence type="ECO:0000256" key="1">
    <source>
        <dbReference type="SAM" id="MobiDB-lite"/>
    </source>
</evidence>
<name>A0A0A9BYB4_ARUDO</name>
<accession>A0A0A9BYB4</accession>
<dbReference type="EMBL" id="GBRH01233628">
    <property type="protein sequence ID" value="JAD64267.1"/>
    <property type="molecule type" value="Transcribed_RNA"/>
</dbReference>
<feature type="region of interest" description="Disordered" evidence="1">
    <location>
        <begin position="1"/>
        <end position="20"/>
    </location>
</feature>
<reference evidence="2" key="1">
    <citation type="submission" date="2014-09" db="EMBL/GenBank/DDBJ databases">
        <authorList>
            <person name="Magalhaes I.L.F."/>
            <person name="Oliveira U."/>
            <person name="Santos F.R."/>
            <person name="Vidigal T.H.D.A."/>
            <person name="Brescovit A.D."/>
            <person name="Santos A.J."/>
        </authorList>
    </citation>
    <scope>NUCLEOTIDE SEQUENCE</scope>
    <source>
        <tissue evidence="2">Shoot tissue taken approximately 20 cm above the soil surface</tissue>
    </source>
</reference>